<keyword evidence="6 9" id="KW-0133">Cell shape</keyword>
<keyword evidence="5" id="KW-0378">Hydrolase</keyword>
<dbReference type="PROSITE" id="PS52029">
    <property type="entry name" value="LD_TPASE"/>
    <property type="match status" value="1"/>
</dbReference>
<sequence>MFDRRAFLMLGATSLLGACAGVSGPLGGATSGPKILYGPKDEKFKVPPVDLSRIDSQFWRQVVDDPTGEAPGTIVIAPDQRFLFLVMEGGKARRYGVGVGREGFLWAGKATIQRKAKWPTWTPPADMIARDPRSAQFAHGMPGGPSNPLGARAMYLYQGGRDTLYRIHGTNEPYTIGHAMSSGCIRMLDADVIDLYDRVPVGTKVVVLPSKGTAIALGS</sequence>
<feature type="active site" description="Proton donor/acceptor" evidence="9">
    <location>
        <position position="168"/>
    </location>
</feature>
<name>A0A1H9QH34_9HYPH</name>
<dbReference type="InterPro" id="IPR050979">
    <property type="entry name" value="LD-transpeptidase"/>
</dbReference>
<dbReference type="AlphaFoldDB" id="A0A1H9QH34"/>
<protein>
    <submittedName>
        <fullName evidence="12">L,D-transpeptidase catalytic domain</fullName>
    </submittedName>
</protein>
<dbReference type="GO" id="GO:0071972">
    <property type="term" value="F:peptidoglycan L,D-transpeptidase activity"/>
    <property type="evidence" value="ECO:0007669"/>
    <property type="project" value="TreeGrafter"/>
</dbReference>
<dbReference type="PROSITE" id="PS51257">
    <property type="entry name" value="PROKAR_LIPOPROTEIN"/>
    <property type="match status" value="1"/>
</dbReference>
<evidence type="ECO:0000256" key="10">
    <source>
        <dbReference type="SAM" id="SignalP"/>
    </source>
</evidence>
<evidence type="ECO:0000256" key="5">
    <source>
        <dbReference type="ARBA" id="ARBA00022801"/>
    </source>
</evidence>
<feature type="chain" id="PRO_5011594287" evidence="10">
    <location>
        <begin position="21"/>
        <end position="219"/>
    </location>
</feature>
<dbReference type="GO" id="GO:0071555">
    <property type="term" value="P:cell wall organization"/>
    <property type="evidence" value="ECO:0007669"/>
    <property type="project" value="UniProtKB-UniRule"/>
</dbReference>
<proteinExistence type="inferred from homology"/>
<dbReference type="Proteomes" id="UP000199647">
    <property type="component" value="Unassembled WGS sequence"/>
</dbReference>
<feature type="active site" description="Nucleophile" evidence="9">
    <location>
        <position position="184"/>
    </location>
</feature>
<evidence type="ECO:0000256" key="3">
    <source>
        <dbReference type="ARBA" id="ARBA00022676"/>
    </source>
</evidence>
<dbReference type="GO" id="GO:0005576">
    <property type="term" value="C:extracellular region"/>
    <property type="evidence" value="ECO:0007669"/>
    <property type="project" value="TreeGrafter"/>
</dbReference>
<dbReference type="EMBL" id="FOFG01000029">
    <property type="protein sequence ID" value="SER59861.1"/>
    <property type="molecule type" value="Genomic_DNA"/>
</dbReference>
<evidence type="ECO:0000256" key="7">
    <source>
        <dbReference type="ARBA" id="ARBA00022984"/>
    </source>
</evidence>
<dbReference type="InterPro" id="IPR038063">
    <property type="entry name" value="Transpep_catalytic_dom"/>
</dbReference>
<dbReference type="GO" id="GO:0018104">
    <property type="term" value="P:peptidoglycan-protein cross-linking"/>
    <property type="evidence" value="ECO:0007669"/>
    <property type="project" value="TreeGrafter"/>
</dbReference>
<feature type="domain" description="L,D-TPase catalytic" evidence="11">
    <location>
        <begin position="72"/>
        <end position="208"/>
    </location>
</feature>
<dbReference type="CDD" id="cd16913">
    <property type="entry name" value="YkuD_like"/>
    <property type="match status" value="1"/>
</dbReference>
<evidence type="ECO:0000256" key="9">
    <source>
        <dbReference type="PROSITE-ProRule" id="PRU01373"/>
    </source>
</evidence>
<evidence type="ECO:0000256" key="6">
    <source>
        <dbReference type="ARBA" id="ARBA00022960"/>
    </source>
</evidence>
<keyword evidence="3" id="KW-0328">Glycosyltransferase</keyword>
<evidence type="ECO:0000256" key="8">
    <source>
        <dbReference type="ARBA" id="ARBA00023316"/>
    </source>
</evidence>
<organism evidence="12 13">
    <name type="scientific">Faunimonas pinastri</name>
    <dbReference type="NCBI Taxonomy" id="1855383"/>
    <lineage>
        <taxon>Bacteria</taxon>
        <taxon>Pseudomonadati</taxon>
        <taxon>Pseudomonadota</taxon>
        <taxon>Alphaproteobacteria</taxon>
        <taxon>Hyphomicrobiales</taxon>
        <taxon>Afifellaceae</taxon>
        <taxon>Faunimonas</taxon>
    </lineage>
</organism>
<dbReference type="GO" id="GO:0008360">
    <property type="term" value="P:regulation of cell shape"/>
    <property type="evidence" value="ECO:0007669"/>
    <property type="project" value="UniProtKB-UniRule"/>
</dbReference>
<dbReference type="RefSeq" id="WP_238858446.1">
    <property type="nucleotide sequence ID" value="NZ_FOFG01000029.1"/>
</dbReference>
<keyword evidence="8 9" id="KW-0961">Cell wall biogenesis/degradation</keyword>
<comment type="pathway">
    <text evidence="1 9">Cell wall biogenesis; peptidoglycan biosynthesis.</text>
</comment>
<comment type="similarity">
    <text evidence="2">Belongs to the YkuD family.</text>
</comment>
<dbReference type="UniPathway" id="UPA00219"/>
<evidence type="ECO:0000256" key="4">
    <source>
        <dbReference type="ARBA" id="ARBA00022679"/>
    </source>
</evidence>
<keyword evidence="4" id="KW-0808">Transferase</keyword>
<dbReference type="STRING" id="1855383.SAMN05216548_1293"/>
<reference evidence="12 13" key="1">
    <citation type="submission" date="2016-10" db="EMBL/GenBank/DDBJ databases">
        <authorList>
            <person name="de Groot N.N."/>
        </authorList>
    </citation>
    <scope>NUCLEOTIDE SEQUENCE [LARGE SCALE GENOMIC DNA]</scope>
    <source>
        <strain evidence="12 13">A52C2</strain>
    </source>
</reference>
<feature type="signal peptide" evidence="10">
    <location>
        <begin position="1"/>
        <end position="20"/>
    </location>
</feature>
<dbReference type="FunFam" id="2.40.440.10:FF:000002">
    <property type="entry name" value="L,D-transpeptidase ErfK/SrfK"/>
    <property type="match status" value="1"/>
</dbReference>
<keyword evidence="7 9" id="KW-0573">Peptidoglycan synthesis</keyword>
<dbReference type="InterPro" id="IPR005490">
    <property type="entry name" value="LD_TPept_cat_dom"/>
</dbReference>
<evidence type="ECO:0000313" key="12">
    <source>
        <dbReference type="EMBL" id="SER59861.1"/>
    </source>
</evidence>
<evidence type="ECO:0000313" key="13">
    <source>
        <dbReference type="Proteomes" id="UP000199647"/>
    </source>
</evidence>
<dbReference type="Pfam" id="PF03734">
    <property type="entry name" value="YkuD"/>
    <property type="match status" value="1"/>
</dbReference>
<gene>
    <name evidence="12" type="ORF">SAMN05216548_1293</name>
</gene>
<dbReference type="Gene3D" id="2.40.440.10">
    <property type="entry name" value="L,D-transpeptidase catalytic domain-like"/>
    <property type="match status" value="1"/>
</dbReference>
<accession>A0A1H9QH34</accession>
<evidence type="ECO:0000256" key="1">
    <source>
        <dbReference type="ARBA" id="ARBA00004752"/>
    </source>
</evidence>
<dbReference type="PANTHER" id="PTHR30582">
    <property type="entry name" value="L,D-TRANSPEPTIDASE"/>
    <property type="match status" value="1"/>
</dbReference>
<dbReference type="PANTHER" id="PTHR30582:SF24">
    <property type="entry name" value="L,D-TRANSPEPTIDASE ERFK_SRFK-RELATED"/>
    <property type="match status" value="1"/>
</dbReference>
<dbReference type="SUPFAM" id="SSF141523">
    <property type="entry name" value="L,D-transpeptidase catalytic domain-like"/>
    <property type="match status" value="1"/>
</dbReference>
<evidence type="ECO:0000256" key="2">
    <source>
        <dbReference type="ARBA" id="ARBA00005992"/>
    </source>
</evidence>
<keyword evidence="13" id="KW-1185">Reference proteome</keyword>
<dbReference type="GO" id="GO:0016757">
    <property type="term" value="F:glycosyltransferase activity"/>
    <property type="evidence" value="ECO:0007669"/>
    <property type="project" value="UniProtKB-KW"/>
</dbReference>
<keyword evidence="10" id="KW-0732">Signal</keyword>
<evidence type="ECO:0000259" key="11">
    <source>
        <dbReference type="PROSITE" id="PS52029"/>
    </source>
</evidence>